<dbReference type="EMBL" id="JADKIO010000012">
    <property type="protein sequence ID" value="MBK9797868.1"/>
    <property type="molecule type" value="Genomic_DNA"/>
</dbReference>
<proteinExistence type="predicted"/>
<dbReference type="Proteomes" id="UP000886657">
    <property type="component" value="Unassembled WGS sequence"/>
</dbReference>
<sequence>MSFRRLVLALILTWAGGHLSAQADPEPVLYVQAKEGGQDGSNMSWSCTGQAEYRLCTHWDGPRHGMAAKDVFRLRRSVLGLKPGERLQFYLFSMSAESTGNESGQITHASTKSLGAGSYVNTLGNTRWHDIYPPHFTPPSAEADAELIRTAKGARLVLKGIPCPHVGDAPFHVLGIDNLKITEAEKARLYTVELSEAELASWGQLTKTLDRTFQAKPEFGGFVSYSATVTTTLPDLGDVDVEVAGYENWIPLGNLEDEAKPGNTVKVTARLRATGESGRKVDTQAEFTFELTDISQEPGVCLNWPTKPDLGKGDLRLRQAENAGLEVVTEDRKLRTKGLVQEATLVVSAFDYAAWGVLKITAKDKDGKELKVTYHKQELSSIQLPKDEDRNRIADAWQAEKGVPGFPASWDEAEVAGQTQKGDGLTLFQKYRGLVVLGAGGRSYLRPEPRQKVHFVIDPDGLVDLGRLQMATGLHPFRVQEVWTKDRKVDIHAGFASGGGKFASLITKDLSVVKEHEVPSDPTGKKTHTQMVNDLRSQWAKSEAPLGEPWTPRTVDGIVVFSGRIHDRLRRIRDRMLDELRHPEKPDNAEGLAWMGELGMGAEEKEQARNRLEALTDQELWALVKPIEQWLAIHELCHGVGVNGHLKGKDEDEECVNRVPACPMQYLTWQEKRRYLLFGELGGNGKLCSQAPHSCWKQVSPKN</sequence>
<feature type="chain" id="PRO_5039551251" evidence="1">
    <location>
        <begin position="24"/>
        <end position="703"/>
    </location>
</feature>
<protein>
    <submittedName>
        <fullName evidence="2">Uncharacterized protein</fullName>
    </submittedName>
</protein>
<reference evidence="2" key="1">
    <citation type="submission" date="2020-10" db="EMBL/GenBank/DDBJ databases">
        <title>Connecting structure to function with the recovery of over 1000 high-quality activated sludge metagenome-assembled genomes encoding full-length rRNA genes using long-read sequencing.</title>
        <authorList>
            <person name="Singleton C.M."/>
            <person name="Petriglieri F."/>
            <person name="Kristensen J.M."/>
            <person name="Kirkegaard R.H."/>
            <person name="Michaelsen T.Y."/>
            <person name="Andersen M.H."/>
            <person name="Karst S.M."/>
            <person name="Dueholm M.S."/>
            <person name="Nielsen P.H."/>
            <person name="Albertsen M."/>
        </authorList>
    </citation>
    <scope>NUCLEOTIDE SEQUENCE</scope>
    <source>
        <strain evidence="2">Skiv_18-Q3-R9-52_MAXAC.067</strain>
    </source>
</reference>
<evidence type="ECO:0000313" key="2">
    <source>
        <dbReference type="EMBL" id="MBK9797868.1"/>
    </source>
</evidence>
<evidence type="ECO:0000313" key="3">
    <source>
        <dbReference type="Proteomes" id="UP000886657"/>
    </source>
</evidence>
<organism evidence="2 3">
    <name type="scientific">Candidatus Geothrix skivensis</name>
    <dbReference type="NCBI Taxonomy" id="2954439"/>
    <lineage>
        <taxon>Bacteria</taxon>
        <taxon>Pseudomonadati</taxon>
        <taxon>Acidobacteriota</taxon>
        <taxon>Holophagae</taxon>
        <taxon>Holophagales</taxon>
        <taxon>Holophagaceae</taxon>
        <taxon>Geothrix</taxon>
    </lineage>
</organism>
<name>A0A9D7XJN4_9BACT</name>
<feature type="signal peptide" evidence="1">
    <location>
        <begin position="1"/>
        <end position="23"/>
    </location>
</feature>
<comment type="caution">
    <text evidence="2">The sequence shown here is derived from an EMBL/GenBank/DDBJ whole genome shotgun (WGS) entry which is preliminary data.</text>
</comment>
<evidence type="ECO:0000256" key="1">
    <source>
        <dbReference type="SAM" id="SignalP"/>
    </source>
</evidence>
<gene>
    <name evidence="2" type="ORF">IPP58_15580</name>
</gene>
<keyword evidence="1" id="KW-0732">Signal</keyword>
<accession>A0A9D7XJN4</accession>
<dbReference type="AlphaFoldDB" id="A0A9D7XJN4"/>